<keyword evidence="4" id="KW-1185">Reference proteome</keyword>
<dbReference type="PANTHER" id="PTHR30466:SF1">
    <property type="entry name" value="FMN REDUCTASE (NADH) RUTF"/>
    <property type="match status" value="1"/>
</dbReference>
<dbReference type="KEGG" id="emi:Emin_0013"/>
<feature type="domain" description="Flavin reductase like" evidence="2">
    <location>
        <begin position="7"/>
        <end position="158"/>
    </location>
</feature>
<dbReference type="HOGENOM" id="CLU_059021_4_1_0"/>
<dbReference type="InterPro" id="IPR002563">
    <property type="entry name" value="Flavin_Rdtase-like_dom"/>
</dbReference>
<gene>
    <name evidence="3" type="ordered locus">Emin_0013</name>
</gene>
<dbReference type="SMART" id="SM00903">
    <property type="entry name" value="Flavin_Reduct"/>
    <property type="match status" value="1"/>
</dbReference>
<evidence type="ECO:0000313" key="4">
    <source>
        <dbReference type="Proteomes" id="UP000001029"/>
    </source>
</evidence>
<dbReference type="STRING" id="445932.Emin_0013"/>
<keyword evidence="1" id="KW-0560">Oxidoreductase</keyword>
<dbReference type="InterPro" id="IPR050268">
    <property type="entry name" value="NADH-dep_flavin_reductase"/>
</dbReference>
<dbReference type="RefSeq" id="WP_012414196.1">
    <property type="nucleotide sequence ID" value="NC_010644.1"/>
</dbReference>
<reference evidence="3 4" key="1">
    <citation type="journal article" date="2009" name="Appl. Environ. Microbiol.">
        <title>Genomic analysis of 'Elusimicrobium minutum,' the first cultivated representative of the phylum 'Elusimicrobia' (formerly termite group 1).</title>
        <authorList>
            <person name="Herlemann D.P.R."/>
            <person name="Geissinger O."/>
            <person name="Ikeda-Ohtsubo W."/>
            <person name="Kunin V."/>
            <person name="Sun H."/>
            <person name="Lapidus A."/>
            <person name="Hugenholtz P."/>
            <person name="Brune A."/>
        </authorList>
    </citation>
    <scope>NUCLEOTIDE SEQUENCE [LARGE SCALE GENOMIC DNA]</scope>
    <source>
        <strain evidence="3 4">Pei191</strain>
    </source>
</reference>
<dbReference type="Proteomes" id="UP000001029">
    <property type="component" value="Chromosome"/>
</dbReference>
<dbReference type="AlphaFoldDB" id="B2KAN5"/>
<evidence type="ECO:0000313" key="3">
    <source>
        <dbReference type="EMBL" id="ACC97581.1"/>
    </source>
</evidence>
<proteinExistence type="predicted"/>
<dbReference type="GO" id="GO:0042602">
    <property type="term" value="F:riboflavin reductase (NADPH) activity"/>
    <property type="evidence" value="ECO:0007669"/>
    <property type="project" value="TreeGrafter"/>
</dbReference>
<name>B2KAN5_ELUMP</name>
<dbReference type="Pfam" id="PF01613">
    <property type="entry name" value="Flavin_Reduct"/>
    <property type="match status" value="1"/>
</dbReference>
<dbReference type="PANTHER" id="PTHR30466">
    <property type="entry name" value="FLAVIN REDUCTASE"/>
    <property type="match status" value="1"/>
</dbReference>
<dbReference type="InterPro" id="IPR012349">
    <property type="entry name" value="Split_barrel_FMN-bd"/>
</dbReference>
<evidence type="ECO:0000256" key="1">
    <source>
        <dbReference type="ARBA" id="ARBA00023002"/>
    </source>
</evidence>
<dbReference type="GO" id="GO:0010181">
    <property type="term" value="F:FMN binding"/>
    <property type="evidence" value="ECO:0007669"/>
    <property type="project" value="InterPro"/>
</dbReference>
<dbReference type="Gene3D" id="2.30.110.10">
    <property type="entry name" value="Electron Transport, Fmn-binding Protein, Chain A"/>
    <property type="match status" value="1"/>
</dbReference>
<accession>B2KAN5</accession>
<dbReference type="EMBL" id="CP001055">
    <property type="protein sequence ID" value="ACC97581.1"/>
    <property type="molecule type" value="Genomic_DNA"/>
</dbReference>
<organism evidence="3 4">
    <name type="scientific">Elusimicrobium minutum (strain Pei191)</name>
    <dbReference type="NCBI Taxonomy" id="445932"/>
    <lineage>
        <taxon>Bacteria</taxon>
        <taxon>Pseudomonadati</taxon>
        <taxon>Elusimicrobiota</taxon>
        <taxon>Elusimicrobia</taxon>
        <taxon>Elusimicrobiales</taxon>
        <taxon>Elusimicrobiaceae</taxon>
        <taxon>Elusimicrobium</taxon>
    </lineage>
</organism>
<dbReference type="OrthoDB" id="9799749at2"/>
<dbReference type="SUPFAM" id="SSF50475">
    <property type="entry name" value="FMN-binding split barrel"/>
    <property type="match status" value="1"/>
</dbReference>
<protein>
    <submittedName>
        <fullName evidence="3">Rubredoxin Rub</fullName>
    </submittedName>
</protein>
<evidence type="ECO:0000259" key="2">
    <source>
        <dbReference type="SMART" id="SM00903"/>
    </source>
</evidence>
<sequence>MIDLNAFKKISYGLYIVSSFKGDKINAMIVNSLVQVSSEPAKIMAAINKNSLTCEYILESKVFAAMPLAQNTALPFIGIFGFRTGRTFDKFANVKYKKGVLGAPIVLEHTTACYEAEVEKIIDVGTHYIIVGLVKETENFTQDKCLTYDYYHNVIKGKTPKGATHE</sequence>